<sequence length="330" mass="36472">MAVIAVAGGTGGVGKTIVDVLTQEAKHEVIVLTRKAMSLYAFIYRNPSNGPQIQENSPILSRAKQVEVNYKDVSALTQTLNEHKVHTIISAISLYSEDDSEAQLNLIRAAEDAPETKRFMPSEYSFIQTEDLLPLDPSIKYFLDAANLLKSSRLHYTRVIPGFFMDYWGMPHTKTNLSPMTIAVDMGSCEAAIPGDGDDGIAMTYSYDMARFIARLLETDAEGWGEFSGVVGDRVTYNRLVGIGEKIRGRKFKVVYDSADKVKQGAVTVPRQPVGNGYSQEDMVEATALMDRLVIGKVFEFPAAIQSKEGEVLDLVKVEQFVREAWDGRA</sequence>
<accession>A0A3D8RYS6</accession>
<evidence type="ECO:0000256" key="3">
    <source>
        <dbReference type="ARBA" id="ARBA00023002"/>
    </source>
</evidence>
<evidence type="ECO:0000259" key="4">
    <source>
        <dbReference type="Pfam" id="PF05368"/>
    </source>
</evidence>
<dbReference type="AlphaFoldDB" id="A0A3D8RYS6"/>
<keyword evidence="2" id="KW-0521">NADP</keyword>
<evidence type="ECO:0000256" key="2">
    <source>
        <dbReference type="ARBA" id="ARBA00022857"/>
    </source>
</evidence>
<keyword evidence="6" id="KW-1185">Reference proteome</keyword>
<dbReference type="PANTHER" id="PTHR47706:SF4">
    <property type="entry name" value="NMRA-LIKE DOMAIN-CONTAINING PROTEIN"/>
    <property type="match status" value="1"/>
</dbReference>
<comment type="similarity">
    <text evidence="1">Belongs to the NmrA-type oxidoreductase family. Isoflavone reductase subfamily.</text>
</comment>
<organism evidence="5 6">
    <name type="scientific">Aspergillus mulundensis</name>
    <dbReference type="NCBI Taxonomy" id="1810919"/>
    <lineage>
        <taxon>Eukaryota</taxon>
        <taxon>Fungi</taxon>
        <taxon>Dikarya</taxon>
        <taxon>Ascomycota</taxon>
        <taxon>Pezizomycotina</taxon>
        <taxon>Eurotiomycetes</taxon>
        <taxon>Eurotiomycetidae</taxon>
        <taxon>Eurotiales</taxon>
        <taxon>Aspergillaceae</taxon>
        <taxon>Aspergillus</taxon>
        <taxon>Aspergillus subgen. Nidulantes</taxon>
    </lineage>
</organism>
<comment type="caution">
    <text evidence="5">The sequence shown here is derived from an EMBL/GenBank/DDBJ whole genome shotgun (WGS) entry which is preliminary data.</text>
</comment>
<dbReference type="EMBL" id="PVWQ01000006">
    <property type="protein sequence ID" value="RDW78981.1"/>
    <property type="molecule type" value="Genomic_DNA"/>
</dbReference>
<evidence type="ECO:0000313" key="5">
    <source>
        <dbReference type="EMBL" id="RDW78981.1"/>
    </source>
</evidence>
<dbReference type="InterPro" id="IPR008030">
    <property type="entry name" value="NmrA-like"/>
</dbReference>
<proteinExistence type="inferred from homology"/>
<dbReference type="PANTHER" id="PTHR47706">
    <property type="entry name" value="NMRA-LIKE FAMILY PROTEIN"/>
    <property type="match status" value="1"/>
</dbReference>
<gene>
    <name evidence="5" type="ORF">DSM5745_05833</name>
</gene>
<dbReference type="Pfam" id="PF05368">
    <property type="entry name" value="NmrA"/>
    <property type="match status" value="1"/>
</dbReference>
<dbReference type="InterPro" id="IPR051609">
    <property type="entry name" value="NmrA/Isoflavone_reductase-like"/>
</dbReference>
<dbReference type="InterPro" id="IPR036291">
    <property type="entry name" value="NAD(P)-bd_dom_sf"/>
</dbReference>
<dbReference type="SUPFAM" id="SSF51735">
    <property type="entry name" value="NAD(P)-binding Rossmann-fold domains"/>
    <property type="match status" value="1"/>
</dbReference>
<evidence type="ECO:0000256" key="1">
    <source>
        <dbReference type="ARBA" id="ARBA00005725"/>
    </source>
</evidence>
<dbReference type="OrthoDB" id="10000533at2759"/>
<name>A0A3D8RYS6_9EURO</name>
<dbReference type="Gene3D" id="3.90.25.10">
    <property type="entry name" value="UDP-galactose 4-epimerase, domain 1"/>
    <property type="match status" value="1"/>
</dbReference>
<evidence type="ECO:0000313" key="6">
    <source>
        <dbReference type="Proteomes" id="UP000256690"/>
    </source>
</evidence>
<dbReference type="GO" id="GO:0016491">
    <property type="term" value="F:oxidoreductase activity"/>
    <property type="evidence" value="ECO:0007669"/>
    <property type="project" value="UniProtKB-KW"/>
</dbReference>
<keyword evidence="3" id="KW-0560">Oxidoreductase</keyword>
<protein>
    <recommendedName>
        <fullName evidence="4">NmrA-like domain-containing protein</fullName>
    </recommendedName>
</protein>
<dbReference type="RefSeq" id="XP_026603681.1">
    <property type="nucleotide sequence ID" value="XM_026747849.1"/>
</dbReference>
<dbReference type="Proteomes" id="UP000256690">
    <property type="component" value="Unassembled WGS sequence"/>
</dbReference>
<feature type="domain" description="NmrA-like" evidence="4">
    <location>
        <begin position="3"/>
        <end position="264"/>
    </location>
</feature>
<dbReference type="Gene3D" id="3.40.50.720">
    <property type="entry name" value="NAD(P)-binding Rossmann-like Domain"/>
    <property type="match status" value="1"/>
</dbReference>
<dbReference type="GeneID" id="38116203"/>
<reference evidence="5 6" key="1">
    <citation type="journal article" date="2018" name="IMA Fungus">
        <title>IMA Genome-F 9: Draft genome sequence of Annulohypoxylon stygium, Aspergillus mulundensis, Berkeleyomyces basicola (syn. Thielaviopsis basicola), Ceratocystis smalleyi, two Cercospora beticola strains, Coleophoma cylindrospora, Fusarium fracticaudum, Phialophora cf. hyalina, and Morchella septimelata.</title>
        <authorList>
            <person name="Wingfield B.D."/>
            <person name="Bills G.F."/>
            <person name="Dong Y."/>
            <person name="Huang W."/>
            <person name="Nel W.J."/>
            <person name="Swalarsk-Parry B.S."/>
            <person name="Vaghefi N."/>
            <person name="Wilken P.M."/>
            <person name="An Z."/>
            <person name="de Beer Z.W."/>
            <person name="De Vos L."/>
            <person name="Chen L."/>
            <person name="Duong T.A."/>
            <person name="Gao Y."/>
            <person name="Hammerbacher A."/>
            <person name="Kikkert J.R."/>
            <person name="Li Y."/>
            <person name="Li H."/>
            <person name="Li K."/>
            <person name="Li Q."/>
            <person name="Liu X."/>
            <person name="Ma X."/>
            <person name="Naidoo K."/>
            <person name="Pethybridge S.J."/>
            <person name="Sun J."/>
            <person name="Steenkamp E.T."/>
            <person name="van der Nest M.A."/>
            <person name="van Wyk S."/>
            <person name="Wingfield M.J."/>
            <person name="Xiong C."/>
            <person name="Yue Q."/>
            <person name="Zhang X."/>
        </authorList>
    </citation>
    <scope>NUCLEOTIDE SEQUENCE [LARGE SCALE GENOMIC DNA]</scope>
    <source>
        <strain evidence="5 6">DSM 5745</strain>
    </source>
</reference>